<dbReference type="Proteomes" id="UP000054565">
    <property type="component" value="Unassembled WGS sequence"/>
</dbReference>
<name>A0A0J6YLC5_COCIT</name>
<dbReference type="GO" id="GO:0016020">
    <property type="term" value="C:membrane"/>
    <property type="evidence" value="ECO:0007669"/>
    <property type="project" value="UniProtKB-SubCell"/>
</dbReference>
<evidence type="ECO:0000256" key="3">
    <source>
        <dbReference type="ARBA" id="ARBA00022989"/>
    </source>
</evidence>
<dbReference type="InterPro" id="IPR004841">
    <property type="entry name" value="AA-permease/SLC12A_dom"/>
</dbReference>
<dbReference type="AlphaFoldDB" id="A0A0J6YLC5"/>
<proteinExistence type="predicted"/>
<sequence>MGREGDGAPIPHSAVSTAVKSVSLTSESPDLEKHVDSSFTIRRASDPKSATVGSSESVSNANFKPSADHTHRKLKPRHIQLIGIGGTIGTALFVQIGTGLMSGGPANLFMAFTLWYVYS</sequence>
<dbReference type="GO" id="GO:0015171">
    <property type="term" value="F:amino acid transmembrane transporter activity"/>
    <property type="evidence" value="ECO:0007669"/>
    <property type="project" value="TreeGrafter"/>
</dbReference>
<dbReference type="PANTHER" id="PTHR43341">
    <property type="entry name" value="AMINO ACID PERMEASE"/>
    <property type="match status" value="1"/>
</dbReference>
<keyword evidence="2 6" id="KW-0812">Transmembrane</keyword>
<organism evidence="8 9">
    <name type="scientific">Coccidioides immitis RMSCC 2394</name>
    <dbReference type="NCBI Taxonomy" id="404692"/>
    <lineage>
        <taxon>Eukaryota</taxon>
        <taxon>Fungi</taxon>
        <taxon>Dikarya</taxon>
        <taxon>Ascomycota</taxon>
        <taxon>Pezizomycotina</taxon>
        <taxon>Eurotiomycetes</taxon>
        <taxon>Eurotiomycetidae</taxon>
        <taxon>Onygenales</taxon>
        <taxon>Onygenaceae</taxon>
        <taxon>Coccidioides</taxon>
    </lineage>
</organism>
<evidence type="ECO:0000313" key="9">
    <source>
        <dbReference type="Proteomes" id="UP000054565"/>
    </source>
</evidence>
<accession>A0A0J6YLC5</accession>
<keyword evidence="3 6" id="KW-1133">Transmembrane helix</keyword>
<evidence type="ECO:0000256" key="1">
    <source>
        <dbReference type="ARBA" id="ARBA00004141"/>
    </source>
</evidence>
<dbReference type="EMBL" id="DS028097">
    <property type="protein sequence ID" value="KMP08480.1"/>
    <property type="molecule type" value="Genomic_DNA"/>
</dbReference>
<dbReference type="Pfam" id="PF00324">
    <property type="entry name" value="AA_permease"/>
    <property type="match status" value="1"/>
</dbReference>
<dbReference type="PANTHER" id="PTHR43341:SF15">
    <property type="entry name" value="GENERAL AMINO ACID PERMEASE AGP2"/>
    <property type="match status" value="1"/>
</dbReference>
<evidence type="ECO:0000313" key="8">
    <source>
        <dbReference type="EMBL" id="KMP08480.1"/>
    </source>
</evidence>
<feature type="compositionally biased region" description="Polar residues" evidence="5">
    <location>
        <begin position="51"/>
        <end position="63"/>
    </location>
</feature>
<evidence type="ECO:0000256" key="2">
    <source>
        <dbReference type="ARBA" id="ARBA00022692"/>
    </source>
</evidence>
<feature type="domain" description="Amino acid permease/ SLC12A" evidence="7">
    <location>
        <begin position="78"/>
        <end position="117"/>
    </location>
</feature>
<feature type="compositionally biased region" description="Polar residues" evidence="5">
    <location>
        <begin position="14"/>
        <end position="28"/>
    </location>
</feature>
<dbReference type="OrthoDB" id="3941138at2759"/>
<evidence type="ECO:0000256" key="5">
    <source>
        <dbReference type="SAM" id="MobiDB-lite"/>
    </source>
</evidence>
<protein>
    <recommendedName>
        <fullName evidence="7">Amino acid permease/ SLC12A domain-containing protein</fullName>
    </recommendedName>
</protein>
<keyword evidence="4 6" id="KW-0472">Membrane</keyword>
<dbReference type="STRING" id="404692.A0A0J6YLC5"/>
<evidence type="ECO:0000256" key="4">
    <source>
        <dbReference type="ARBA" id="ARBA00023136"/>
    </source>
</evidence>
<dbReference type="InterPro" id="IPR050524">
    <property type="entry name" value="APC_YAT"/>
</dbReference>
<gene>
    <name evidence="8" type="ORF">CIRG_08161</name>
</gene>
<reference evidence="9" key="1">
    <citation type="journal article" date="2010" name="Genome Res.">
        <title>Population genomic sequencing of Coccidioides fungi reveals recent hybridization and transposon control.</title>
        <authorList>
            <person name="Neafsey D.E."/>
            <person name="Barker B.M."/>
            <person name="Sharpton T.J."/>
            <person name="Stajich J.E."/>
            <person name="Park D.J."/>
            <person name="Whiston E."/>
            <person name="Hung C.-Y."/>
            <person name="McMahan C."/>
            <person name="White J."/>
            <person name="Sykes S."/>
            <person name="Heiman D."/>
            <person name="Young S."/>
            <person name="Zeng Q."/>
            <person name="Abouelleil A."/>
            <person name="Aftuck L."/>
            <person name="Bessette D."/>
            <person name="Brown A."/>
            <person name="FitzGerald M."/>
            <person name="Lui A."/>
            <person name="Macdonald J.P."/>
            <person name="Priest M."/>
            <person name="Orbach M.J."/>
            <person name="Galgiani J.N."/>
            <person name="Kirkland T.N."/>
            <person name="Cole G.T."/>
            <person name="Birren B.W."/>
            <person name="Henn M.R."/>
            <person name="Taylor J.W."/>
            <person name="Rounsley S.D."/>
        </authorList>
    </citation>
    <scope>NUCLEOTIDE SEQUENCE [LARGE SCALE GENOMIC DNA]</scope>
    <source>
        <strain evidence="9">RMSCC 2394</strain>
    </source>
</reference>
<feature type="transmembrane region" description="Helical" evidence="6">
    <location>
        <begin position="79"/>
        <end position="96"/>
    </location>
</feature>
<feature type="region of interest" description="Disordered" evidence="5">
    <location>
        <begin position="1"/>
        <end position="74"/>
    </location>
</feature>
<comment type="subcellular location">
    <subcellularLocation>
        <location evidence="1">Membrane</location>
        <topology evidence="1">Multi-pass membrane protein</topology>
    </subcellularLocation>
</comment>
<evidence type="ECO:0000256" key="6">
    <source>
        <dbReference type="SAM" id="Phobius"/>
    </source>
</evidence>
<evidence type="ECO:0000259" key="7">
    <source>
        <dbReference type="Pfam" id="PF00324"/>
    </source>
</evidence>
<dbReference type="Gene3D" id="1.20.1740.10">
    <property type="entry name" value="Amino acid/polyamine transporter I"/>
    <property type="match status" value="1"/>
</dbReference>